<sequence length="82" mass="9696">MEKMAITKRAGNRNVVDERPSDLNEDQEWGKMAEKTLTKQEAQFELRGRETTNARGMNKEIRNWQNLTDVEEEIDEFTNHQN</sequence>
<feature type="compositionally biased region" description="Basic and acidic residues" evidence="1">
    <location>
        <begin position="15"/>
        <end position="27"/>
    </location>
</feature>
<proteinExistence type="predicted"/>
<reference evidence="2" key="1">
    <citation type="submission" date="2023-07" db="EMBL/GenBank/DDBJ databases">
        <title>draft genome sequence of fig (Ficus carica).</title>
        <authorList>
            <person name="Takahashi T."/>
            <person name="Nishimura K."/>
        </authorList>
    </citation>
    <scope>NUCLEOTIDE SEQUENCE</scope>
</reference>
<name>A0AA88DF06_FICCA</name>
<evidence type="ECO:0000313" key="3">
    <source>
        <dbReference type="Proteomes" id="UP001187192"/>
    </source>
</evidence>
<keyword evidence="3" id="KW-1185">Reference proteome</keyword>
<accession>A0AA88DF06</accession>
<dbReference type="EMBL" id="BTGU01000048">
    <property type="protein sequence ID" value="GMN53876.1"/>
    <property type="molecule type" value="Genomic_DNA"/>
</dbReference>
<feature type="region of interest" description="Disordered" evidence="1">
    <location>
        <begin position="1"/>
        <end position="27"/>
    </location>
</feature>
<organism evidence="2 3">
    <name type="scientific">Ficus carica</name>
    <name type="common">Common fig</name>
    <dbReference type="NCBI Taxonomy" id="3494"/>
    <lineage>
        <taxon>Eukaryota</taxon>
        <taxon>Viridiplantae</taxon>
        <taxon>Streptophyta</taxon>
        <taxon>Embryophyta</taxon>
        <taxon>Tracheophyta</taxon>
        <taxon>Spermatophyta</taxon>
        <taxon>Magnoliopsida</taxon>
        <taxon>eudicotyledons</taxon>
        <taxon>Gunneridae</taxon>
        <taxon>Pentapetalae</taxon>
        <taxon>rosids</taxon>
        <taxon>fabids</taxon>
        <taxon>Rosales</taxon>
        <taxon>Moraceae</taxon>
        <taxon>Ficeae</taxon>
        <taxon>Ficus</taxon>
    </lineage>
</organism>
<gene>
    <name evidence="2" type="ORF">TIFTF001_023020</name>
</gene>
<dbReference type="AlphaFoldDB" id="A0AA88DF06"/>
<comment type="caution">
    <text evidence="2">The sequence shown here is derived from an EMBL/GenBank/DDBJ whole genome shotgun (WGS) entry which is preliminary data.</text>
</comment>
<evidence type="ECO:0000313" key="2">
    <source>
        <dbReference type="EMBL" id="GMN53876.1"/>
    </source>
</evidence>
<dbReference type="Proteomes" id="UP001187192">
    <property type="component" value="Unassembled WGS sequence"/>
</dbReference>
<protein>
    <submittedName>
        <fullName evidence="2">Uncharacterized protein</fullName>
    </submittedName>
</protein>
<evidence type="ECO:0000256" key="1">
    <source>
        <dbReference type="SAM" id="MobiDB-lite"/>
    </source>
</evidence>